<evidence type="ECO:0000259" key="5">
    <source>
        <dbReference type="PROSITE" id="PS51352"/>
    </source>
</evidence>
<evidence type="ECO:0000313" key="7">
    <source>
        <dbReference type="Proteomes" id="UP000244168"/>
    </source>
</evidence>
<dbReference type="PANTHER" id="PTHR12151:SF25">
    <property type="entry name" value="LINALOOL DEHYDRATASE_ISOMERASE DOMAIN-CONTAINING PROTEIN"/>
    <property type="match status" value="1"/>
</dbReference>
<evidence type="ECO:0000256" key="4">
    <source>
        <dbReference type="PIRSR" id="PIRSR603782-2"/>
    </source>
</evidence>
<name>A0A2T5JA06_9SPHI</name>
<dbReference type="SUPFAM" id="SSF52833">
    <property type="entry name" value="Thioredoxin-like"/>
    <property type="match status" value="1"/>
</dbReference>
<dbReference type="InterPro" id="IPR003782">
    <property type="entry name" value="SCO1/SenC"/>
</dbReference>
<dbReference type="PANTHER" id="PTHR12151">
    <property type="entry name" value="ELECTRON TRANSPORT PROTIN SCO1/SENC FAMILY MEMBER"/>
    <property type="match status" value="1"/>
</dbReference>
<comment type="similarity">
    <text evidence="1">Belongs to the SCO1/2 family.</text>
</comment>
<dbReference type="OrthoDB" id="9811998at2"/>
<keyword evidence="3" id="KW-0479">Metal-binding</keyword>
<organism evidence="6 7">
    <name type="scientific">Mucilaginibacter yixingensis</name>
    <dbReference type="NCBI Taxonomy" id="1295612"/>
    <lineage>
        <taxon>Bacteria</taxon>
        <taxon>Pseudomonadati</taxon>
        <taxon>Bacteroidota</taxon>
        <taxon>Sphingobacteriia</taxon>
        <taxon>Sphingobacteriales</taxon>
        <taxon>Sphingobacteriaceae</taxon>
        <taxon>Mucilaginibacter</taxon>
    </lineage>
</organism>
<feature type="domain" description="Thioredoxin" evidence="5">
    <location>
        <begin position="25"/>
        <end position="209"/>
    </location>
</feature>
<dbReference type="Gene3D" id="3.40.30.10">
    <property type="entry name" value="Glutaredoxin"/>
    <property type="match status" value="1"/>
</dbReference>
<gene>
    <name evidence="6" type="ORF">C8P68_104381</name>
</gene>
<dbReference type="RefSeq" id="WP_107828828.1">
    <property type="nucleotide sequence ID" value="NZ_CP160205.1"/>
</dbReference>
<sequence length="217" mass="24188">MKKLIILAAALGLVYVGCKSGANKALPIYGDRQAVTKTVDGKEVVDTVYQTIPQYKFINQYGDSITNKNLNGKIYVADFFFTSCPSICPVMHRNMLAVYNEFKNQNDFKILSHSIDPKYDSVAVLKKYADKLGAKGNTWWFLQGKKDETYALAAKYLVSVAEDNKAPGGYVHQGYFVLIDKQGRIRGAYDGTLPDKVQQLIADIKTLRAEPDQSIAQ</sequence>
<reference evidence="6 7" key="1">
    <citation type="submission" date="2018-04" db="EMBL/GenBank/DDBJ databases">
        <title>Genomic Encyclopedia of Archaeal and Bacterial Type Strains, Phase II (KMG-II): from individual species to whole genera.</title>
        <authorList>
            <person name="Goeker M."/>
        </authorList>
    </citation>
    <scope>NUCLEOTIDE SEQUENCE [LARGE SCALE GENOMIC DNA]</scope>
    <source>
        <strain evidence="6 7">DSM 26809</strain>
    </source>
</reference>
<dbReference type="InterPro" id="IPR013766">
    <property type="entry name" value="Thioredoxin_domain"/>
</dbReference>
<dbReference type="InterPro" id="IPR036249">
    <property type="entry name" value="Thioredoxin-like_sf"/>
</dbReference>
<dbReference type="PROSITE" id="PS51352">
    <property type="entry name" value="THIOREDOXIN_2"/>
    <property type="match status" value="1"/>
</dbReference>
<feature type="disulfide bond" description="Redox-active" evidence="4">
    <location>
        <begin position="84"/>
        <end position="88"/>
    </location>
</feature>
<keyword evidence="2 3" id="KW-0186">Copper</keyword>
<dbReference type="EMBL" id="QAOQ01000004">
    <property type="protein sequence ID" value="PTQ96888.1"/>
    <property type="molecule type" value="Genomic_DNA"/>
</dbReference>
<dbReference type="Proteomes" id="UP000244168">
    <property type="component" value="Unassembled WGS sequence"/>
</dbReference>
<protein>
    <submittedName>
        <fullName evidence="6">Protein SCO1/2</fullName>
    </submittedName>
</protein>
<dbReference type="GO" id="GO:0046872">
    <property type="term" value="F:metal ion binding"/>
    <property type="evidence" value="ECO:0007669"/>
    <property type="project" value="UniProtKB-KW"/>
</dbReference>
<accession>A0A2T5JA06</accession>
<comment type="caution">
    <text evidence="6">The sequence shown here is derived from an EMBL/GenBank/DDBJ whole genome shotgun (WGS) entry which is preliminary data.</text>
</comment>
<dbReference type="CDD" id="cd02968">
    <property type="entry name" value="SCO"/>
    <property type="match status" value="1"/>
</dbReference>
<dbReference type="AlphaFoldDB" id="A0A2T5JA06"/>
<feature type="binding site" evidence="3">
    <location>
        <position position="172"/>
    </location>
    <ligand>
        <name>Cu cation</name>
        <dbReference type="ChEBI" id="CHEBI:23378"/>
    </ligand>
</feature>
<proteinExistence type="inferred from homology"/>
<feature type="binding site" evidence="3">
    <location>
        <position position="84"/>
    </location>
    <ligand>
        <name>Cu cation</name>
        <dbReference type="ChEBI" id="CHEBI:23378"/>
    </ligand>
</feature>
<feature type="binding site" evidence="3">
    <location>
        <position position="88"/>
    </location>
    <ligand>
        <name>Cu cation</name>
        <dbReference type="ChEBI" id="CHEBI:23378"/>
    </ligand>
</feature>
<keyword evidence="4" id="KW-1015">Disulfide bond</keyword>
<evidence type="ECO:0000256" key="3">
    <source>
        <dbReference type="PIRSR" id="PIRSR603782-1"/>
    </source>
</evidence>
<evidence type="ECO:0000256" key="2">
    <source>
        <dbReference type="ARBA" id="ARBA00023008"/>
    </source>
</evidence>
<keyword evidence="7" id="KW-1185">Reference proteome</keyword>
<dbReference type="Pfam" id="PF02630">
    <property type="entry name" value="SCO1-SenC"/>
    <property type="match status" value="1"/>
</dbReference>
<evidence type="ECO:0000313" key="6">
    <source>
        <dbReference type="EMBL" id="PTQ96888.1"/>
    </source>
</evidence>
<evidence type="ECO:0000256" key="1">
    <source>
        <dbReference type="ARBA" id="ARBA00010996"/>
    </source>
</evidence>